<dbReference type="Gene3D" id="1.20.140.10">
    <property type="entry name" value="Butyryl-CoA Dehydrogenase, subunit A, domain 3"/>
    <property type="match status" value="1"/>
</dbReference>
<dbReference type="HOGENOM" id="CLU_018204_5_1_5"/>
<dbReference type="InterPro" id="IPR013786">
    <property type="entry name" value="AcylCoA_DH/ox_N"/>
</dbReference>
<reference evidence="8 9" key="1">
    <citation type="journal article" date="2011" name="Stand. Genomic Sci.">
        <title>Complete genome sequence of Parvibaculum lavamentivorans type strain (DS-1(T)).</title>
        <authorList>
            <person name="Schleheck D."/>
            <person name="Weiss M."/>
            <person name="Pitluck S."/>
            <person name="Bruce D."/>
            <person name="Land M.L."/>
            <person name="Han S."/>
            <person name="Saunders E."/>
            <person name="Tapia R."/>
            <person name="Detter C."/>
            <person name="Brettin T."/>
            <person name="Han J."/>
            <person name="Woyke T."/>
            <person name="Goodwin L."/>
            <person name="Pennacchio L."/>
            <person name="Nolan M."/>
            <person name="Cook A.M."/>
            <person name="Kjelleberg S."/>
            <person name="Thomas T."/>
        </authorList>
    </citation>
    <scope>NUCLEOTIDE SEQUENCE [LARGE SCALE GENOMIC DNA]</scope>
    <source>
        <strain evidence="9">DS-1 / DSM 13023 / NCIMB 13966</strain>
    </source>
</reference>
<evidence type="ECO:0000256" key="2">
    <source>
        <dbReference type="ARBA" id="ARBA00009347"/>
    </source>
</evidence>
<dbReference type="KEGG" id="pla:Plav_1031"/>
<dbReference type="STRING" id="402881.Plav_1031"/>
<evidence type="ECO:0000313" key="9">
    <source>
        <dbReference type="Proteomes" id="UP000006377"/>
    </source>
</evidence>
<keyword evidence="3" id="KW-0285">Flavoprotein</keyword>
<keyword evidence="4" id="KW-0274">FAD</keyword>
<sequence length="371" mass="40713">MNFDYSDDQKYLKQEARKFLQVRCPIATTRRILDDDRTSFDRELWHRVAEMGWTGAAIPERWGGVGLGRIELCAIAEELGRVIAPIPFASTVYIFAEAILTFGNDAQREALLPSVASGDVIGCLATNEREGPIMPEAMDTRVVTGKISGTKVPVTDGDIATYAIVAAQDEAGPGLFIVHLDGEGITRETIRTLDPTRSAARMQFKDTPCERLGAAGEGATLLAAILDRAAALFAFEQLGGADRCLEAARSYAMERYAFGRAIGSYQAIKHKLADMYIKNEIARSSAYYGAWALNTDAAELPEAASAARIACTQAYDFAAKEHLHTHGGIGFTWEMDCHLHLRRSRQLGLALGGLPFWRERLMRSLERHNAA</sequence>
<gene>
    <name evidence="8" type="ordered locus">Plav_1031</name>
</gene>
<proteinExistence type="inferred from homology"/>
<dbReference type="GO" id="GO:0003995">
    <property type="term" value="F:acyl-CoA dehydrogenase activity"/>
    <property type="evidence" value="ECO:0007669"/>
    <property type="project" value="TreeGrafter"/>
</dbReference>
<dbReference type="Pfam" id="PF02771">
    <property type="entry name" value="Acyl-CoA_dh_N"/>
    <property type="match status" value="1"/>
</dbReference>
<dbReference type="Gene3D" id="2.40.110.10">
    <property type="entry name" value="Butyryl-CoA Dehydrogenase, subunit A, domain 2"/>
    <property type="match status" value="1"/>
</dbReference>
<feature type="domain" description="Acyl-CoA dehydrogenase/oxidase N-terminal" evidence="7">
    <location>
        <begin position="6"/>
        <end position="119"/>
    </location>
</feature>
<dbReference type="OrthoDB" id="9775090at2"/>
<dbReference type="RefSeq" id="WP_012109909.1">
    <property type="nucleotide sequence ID" value="NC_009719.1"/>
</dbReference>
<evidence type="ECO:0000256" key="1">
    <source>
        <dbReference type="ARBA" id="ARBA00001974"/>
    </source>
</evidence>
<dbReference type="InterPro" id="IPR046373">
    <property type="entry name" value="Acyl-CoA_Oxase/DH_mid-dom_sf"/>
</dbReference>
<evidence type="ECO:0000259" key="7">
    <source>
        <dbReference type="Pfam" id="PF02771"/>
    </source>
</evidence>
<dbReference type="InterPro" id="IPR037069">
    <property type="entry name" value="AcylCoA_DH/ox_N_sf"/>
</dbReference>
<dbReference type="GO" id="GO:0050660">
    <property type="term" value="F:flavin adenine dinucleotide binding"/>
    <property type="evidence" value="ECO:0007669"/>
    <property type="project" value="InterPro"/>
</dbReference>
<dbReference type="AlphaFoldDB" id="A7HRX0"/>
<dbReference type="Gene3D" id="1.10.540.10">
    <property type="entry name" value="Acyl-CoA dehydrogenase/oxidase, N-terminal domain"/>
    <property type="match status" value="1"/>
</dbReference>
<dbReference type="Proteomes" id="UP000006377">
    <property type="component" value="Chromosome"/>
</dbReference>
<dbReference type="PANTHER" id="PTHR43884:SF20">
    <property type="entry name" value="ACYL-COA DEHYDROGENASE FADE28"/>
    <property type="match status" value="1"/>
</dbReference>
<dbReference type="EMBL" id="CP000774">
    <property type="protein sequence ID" value="ABS62653.1"/>
    <property type="molecule type" value="Genomic_DNA"/>
</dbReference>
<protein>
    <submittedName>
        <fullName evidence="8">Acyl-CoA dehydrogenase domain protein</fullName>
    </submittedName>
</protein>
<organism evidence="8 9">
    <name type="scientific">Parvibaculum lavamentivorans (strain DS-1 / DSM 13023 / NCIMB 13966)</name>
    <dbReference type="NCBI Taxonomy" id="402881"/>
    <lineage>
        <taxon>Bacteria</taxon>
        <taxon>Pseudomonadati</taxon>
        <taxon>Pseudomonadota</taxon>
        <taxon>Alphaproteobacteria</taxon>
        <taxon>Hyphomicrobiales</taxon>
        <taxon>Parvibaculaceae</taxon>
        <taxon>Parvibaculum</taxon>
    </lineage>
</organism>
<dbReference type="InterPro" id="IPR009100">
    <property type="entry name" value="AcylCoA_DH/oxidase_NM_dom_sf"/>
</dbReference>
<keyword evidence="5" id="KW-0560">Oxidoreductase</keyword>
<dbReference type="PANTHER" id="PTHR43884">
    <property type="entry name" value="ACYL-COA DEHYDROGENASE"/>
    <property type="match status" value="1"/>
</dbReference>
<evidence type="ECO:0000256" key="4">
    <source>
        <dbReference type="ARBA" id="ARBA00022827"/>
    </source>
</evidence>
<comment type="cofactor">
    <cofactor evidence="1">
        <name>FAD</name>
        <dbReference type="ChEBI" id="CHEBI:57692"/>
    </cofactor>
</comment>
<dbReference type="Pfam" id="PF00441">
    <property type="entry name" value="Acyl-CoA_dh_1"/>
    <property type="match status" value="1"/>
</dbReference>
<dbReference type="eggNOG" id="COG1960">
    <property type="taxonomic scope" value="Bacteria"/>
</dbReference>
<comment type="similarity">
    <text evidence="2">Belongs to the acyl-CoA dehydrogenase family.</text>
</comment>
<dbReference type="CDD" id="cd00567">
    <property type="entry name" value="ACAD"/>
    <property type="match status" value="1"/>
</dbReference>
<dbReference type="SUPFAM" id="SSF47203">
    <property type="entry name" value="Acyl-CoA dehydrogenase C-terminal domain-like"/>
    <property type="match status" value="1"/>
</dbReference>
<dbReference type="InterPro" id="IPR009075">
    <property type="entry name" value="AcylCo_DH/oxidase_C"/>
</dbReference>
<evidence type="ECO:0000259" key="6">
    <source>
        <dbReference type="Pfam" id="PF00441"/>
    </source>
</evidence>
<name>A7HRX0_PARL1</name>
<evidence type="ECO:0000256" key="3">
    <source>
        <dbReference type="ARBA" id="ARBA00022630"/>
    </source>
</evidence>
<keyword evidence="9" id="KW-1185">Reference proteome</keyword>
<evidence type="ECO:0000256" key="5">
    <source>
        <dbReference type="ARBA" id="ARBA00023002"/>
    </source>
</evidence>
<dbReference type="InterPro" id="IPR036250">
    <property type="entry name" value="AcylCo_DH-like_C"/>
</dbReference>
<accession>A7HRX0</accession>
<dbReference type="SUPFAM" id="SSF56645">
    <property type="entry name" value="Acyl-CoA dehydrogenase NM domain-like"/>
    <property type="match status" value="1"/>
</dbReference>
<evidence type="ECO:0000313" key="8">
    <source>
        <dbReference type="EMBL" id="ABS62653.1"/>
    </source>
</evidence>
<feature type="domain" description="Acyl-CoA dehydrogenase/oxidase C-terminal" evidence="6">
    <location>
        <begin position="216"/>
        <end position="349"/>
    </location>
</feature>